<keyword evidence="2" id="KW-1227">Viral tail protein</keyword>
<dbReference type="InterPro" id="IPR030392">
    <property type="entry name" value="S74_ICA"/>
</dbReference>
<keyword evidence="2" id="KW-0946">Virion</keyword>
<feature type="region of interest" description="Disordered" evidence="3">
    <location>
        <begin position="1"/>
        <end position="20"/>
    </location>
</feature>
<sequence length="1065" mass="110490">MTTGDDLRRRYQSGVSNAPDTTGVFTGTVTRVISQDDLYVRVPRLTGVFENKARSVVADIQVGDQVFVSLLEGRRDDFVVIGKSTPGSSLPTGEPTGFANRPDSVVSFVDATRTFTIAPESTVDHFDVWVGGVKFPKFSAESVVIPNTSGTHYIYYNTAGVLTAKTTFFDLSVDAPVSYIYWNATDSAQYFFADERHGFTMDWATHEYLHRTRGTAYSSGLALNNYTISASGNLETSARVGMDDGTIFDEDIPIEITNSASPVPNTWEQRISTVGYFPVFYLVGSAWKKDVAVGYPLKFTTLATYNLNTAGTWSAQAILNNRFCIYWLVATNNLSEPVLSIMGQAEYSNVGQAEAATWSEMSLTGLPIYEFRLLYKLVFQTSSGYTNSVKSRLVSVADMRTASSGTAGAPVAVGDHGSLTGLVDDDHTQYLRTDGTRAFTGSLVGDITTVGAITSGTTLASGTTVTAGTGITATTGNIAASAGAVSASTTVTAGTGITATTGNIAASAGAVSASTTVTAGTGLVLTSGIANLPFGTAAAPTLTFVGAITNGISWSATNGLQVSTAGTLRARWGTTGHYIPGADATSDIGESATRWKDAYLSGNVTLGGATSQIAIGAATAGTSSLISFTGFGVAAPTFTTRSAGTKIVLYPALTGVRGDYAIGIDGATLWSSVPDSASAFKWYAGTTVVATLTGAGALTATGAVSATSFNSTATSAFSVNGASGDALRLVGTSPYMGIHNTGAAARTGYLQGNHGSDLRLVADAATPTLTLAGDTVSIRDAAATTTRVTINSTGLTVNSGNLGTGSGNLTNGYNTNAAGGGAGSIYGRWYVYKTLTFDGTSASVDWSTMQWVIYASSSGSANDVAGISLHVPSAGVAPIMRCIGTSGTVDFVNAANTAYISVRALSFTVMSSIKFKKNAVEMDDTVLLEKMASVKTHRYENKVGPITMKRTKAYEKRVKDATDLGLPEPAAEAGDYTYPAHNCAKDGCDGTAASPCPVSLNNSPVFGLIAEDVYSSIPEVANLGADRTPESIDINQVATMAFGGVGALLRRIKILEDRLTAAGVV</sequence>
<evidence type="ECO:0000256" key="2">
    <source>
        <dbReference type="ARBA" id="ARBA00022732"/>
    </source>
</evidence>
<evidence type="ECO:0000313" key="5">
    <source>
        <dbReference type="EMBL" id="CAB4192971.1"/>
    </source>
</evidence>
<evidence type="ECO:0000256" key="1">
    <source>
        <dbReference type="ARBA" id="ARBA00004328"/>
    </source>
</evidence>
<gene>
    <name evidence="5" type="ORF">UFOVP1246_13</name>
</gene>
<protein>
    <recommendedName>
        <fullName evidence="4">Peptidase S74 domain-containing protein</fullName>
    </recommendedName>
</protein>
<proteinExistence type="predicted"/>
<organism evidence="5">
    <name type="scientific">uncultured Caudovirales phage</name>
    <dbReference type="NCBI Taxonomy" id="2100421"/>
    <lineage>
        <taxon>Viruses</taxon>
        <taxon>Duplodnaviria</taxon>
        <taxon>Heunggongvirae</taxon>
        <taxon>Uroviricota</taxon>
        <taxon>Caudoviricetes</taxon>
        <taxon>Peduoviridae</taxon>
        <taxon>Maltschvirus</taxon>
        <taxon>Maltschvirus maltsch</taxon>
    </lineage>
</organism>
<accession>A0A6J5RHB0</accession>
<evidence type="ECO:0000256" key="3">
    <source>
        <dbReference type="SAM" id="MobiDB-lite"/>
    </source>
</evidence>
<evidence type="ECO:0000259" key="4">
    <source>
        <dbReference type="PROSITE" id="PS51688"/>
    </source>
</evidence>
<dbReference type="EMBL" id="LR797193">
    <property type="protein sequence ID" value="CAB4192971.1"/>
    <property type="molecule type" value="Genomic_DNA"/>
</dbReference>
<dbReference type="GO" id="GO:0098015">
    <property type="term" value="C:virus tail"/>
    <property type="evidence" value="ECO:0007669"/>
    <property type="project" value="UniProtKB-KW"/>
</dbReference>
<name>A0A6J5RHB0_9CAUD</name>
<comment type="subcellular location">
    <subcellularLocation>
        <location evidence="1">Virion</location>
    </subcellularLocation>
</comment>
<dbReference type="PROSITE" id="PS51688">
    <property type="entry name" value="ICA"/>
    <property type="match status" value="1"/>
</dbReference>
<feature type="domain" description="Peptidase S74" evidence="4">
    <location>
        <begin position="911"/>
        <end position="1059"/>
    </location>
</feature>
<reference evidence="5" key="1">
    <citation type="submission" date="2020-05" db="EMBL/GenBank/DDBJ databases">
        <authorList>
            <person name="Chiriac C."/>
            <person name="Salcher M."/>
            <person name="Ghai R."/>
            <person name="Kavagutti S V."/>
        </authorList>
    </citation>
    <scope>NUCLEOTIDE SEQUENCE</scope>
</reference>